<feature type="domain" description="Right handed beta helix" evidence="1">
    <location>
        <begin position="3"/>
        <end position="182"/>
    </location>
</feature>
<name>X1UKR1_9ZZZZ</name>
<dbReference type="AlphaFoldDB" id="X1UKR1"/>
<evidence type="ECO:0000259" key="1">
    <source>
        <dbReference type="Pfam" id="PF13229"/>
    </source>
</evidence>
<dbReference type="Gene3D" id="2.160.20.10">
    <property type="entry name" value="Single-stranded right-handed beta-helix, Pectin lyase-like"/>
    <property type="match status" value="1"/>
</dbReference>
<organism evidence="2">
    <name type="scientific">marine sediment metagenome</name>
    <dbReference type="NCBI Taxonomy" id="412755"/>
    <lineage>
        <taxon>unclassified sequences</taxon>
        <taxon>metagenomes</taxon>
        <taxon>ecological metagenomes</taxon>
    </lineage>
</organism>
<comment type="caution">
    <text evidence="2">The sequence shown here is derived from an EMBL/GenBank/DDBJ whole genome shotgun (WGS) entry which is preliminary data.</text>
</comment>
<dbReference type="InterPro" id="IPR011050">
    <property type="entry name" value="Pectin_lyase_fold/virulence"/>
</dbReference>
<dbReference type="Pfam" id="PF13229">
    <property type="entry name" value="Beta_helix"/>
    <property type="match status" value="1"/>
</dbReference>
<reference evidence="2" key="1">
    <citation type="journal article" date="2014" name="Front. Microbiol.">
        <title>High frequency of phylogenetically diverse reductive dehalogenase-homologous genes in deep subseafloor sedimentary metagenomes.</title>
        <authorList>
            <person name="Kawai M."/>
            <person name="Futagami T."/>
            <person name="Toyoda A."/>
            <person name="Takaki Y."/>
            <person name="Nishi S."/>
            <person name="Hori S."/>
            <person name="Arai W."/>
            <person name="Tsubouchi T."/>
            <person name="Morono Y."/>
            <person name="Uchiyama I."/>
            <person name="Ito T."/>
            <person name="Fujiyama A."/>
            <person name="Inagaki F."/>
            <person name="Takami H."/>
        </authorList>
    </citation>
    <scope>NUCLEOTIDE SEQUENCE</scope>
    <source>
        <strain evidence="2">Expedition CK06-06</strain>
    </source>
</reference>
<feature type="non-terminal residue" evidence="2">
    <location>
        <position position="1"/>
    </location>
</feature>
<accession>X1UKR1</accession>
<proteinExistence type="predicted"/>
<dbReference type="EMBL" id="BARW01022542">
    <property type="protein sequence ID" value="GAJ00461.1"/>
    <property type="molecule type" value="Genomic_DNA"/>
</dbReference>
<dbReference type="InterPro" id="IPR006626">
    <property type="entry name" value="PbH1"/>
</dbReference>
<protein>
    <recommendedName>
        <fullName evidence="1">Right handed beta helix domain-containing protein</fullName>
    </recommendedName>
</protein>
<dbReference type="InterPro" id="IPR039448">
    <property type="entry name" value="Beta_helix"/>
</dbReference>
<dbReference type="InterPro" id="IPR012334">
    <property type="entry name" value="Pectin_lyas_fold"/>
</dbReference>
<dbReference type="SUPFAM" id="SSF51126">
    <property type="entry name" value="Pectin lyase-like"/>
    <property type="match status" value="1"/>
</dbReference>
<dbReference type="SMART" id="SM00710">
    <property type="entry name" value="PbH1"/>
    <property type="match status" value="5"/>
</dbReference>
<gene>
    <name evidence="2" type="ORF">S12H4_37586</name>
</gene>
<evidence type="ECO:0000313" key="2">
    <source>
        <dbReference type="EMBL" id="GAJ00461.1"/>
    </source>
</evidence>
<sequence>GVGGVTVSGFTIRGAVQEGGTASLPGAQAVTGILIYNSDNNVIENNILVNNLWHVFVCAEWSTAGSKYLGSSCKNNRIANNIMRDSEQDGVYLYSDGSVFVEDTEIVNNEISNAYGEQASGVEFWGWRAGEGDPTITNTVVKGNLITGCTYGVRIKEGVSDITGTSVNYNNGKGGEVGNRSRDSVIFSINHAVQLYPFTYCFVIVG</sequence>